<evidence type="ECO:0000313" key="3">
    <source>
        <dbReference type="Proteomes" id="UP000019494"/>
    </source>
</evidence>
<dbReference type="Proteomes" id="UP000019494">
    <property type="component" value="Unassembled WGS sequence"/>
</dbReference>
<gene>
    <name evidence="2" type="ORF">N864_00705</name>
</gene>
<sequence>MIRRHPIKSLVVALTLVVLALAWAYVARPTIPVPPTQAPQPGQSLVVVGVGGVSWDDVSAEDTPTLWGMLRDGSAASVSVKALHLTTCPTDGWATLGAGEAAGLASSTDRPDCGPLPEVSGTAAAGWQVAGFDAIARASADGPYDAHLGLLGDSFARAGTCVQAVGPGAALAAATSNGRVARYAPFSVTTLTSDLAQCPVSLVDVGALLQTEPDHVKQVERLNSLERRISQVVDAAPNGADIVVVGVSDRDRQERLRVLTASGPHYPPGLLASASTRMTGIAQLSDVTATLLATGGVHPVQEIGGRALTVIPSSNNSEATAASKLTVLTDLDKKADAKQAIEAPFLLLWLVTALVVFIVLGVAWRRVRPWSVLPTRLRVARWAAVVGLVSAAMPAATFLANLAPWWRVSGQTWVLVAVFTALVLVIAVVLAAIAVQGPWGSSALGPVAALSAVTASVIGVDLITGSHLQIGSIFGLQPLVGGRFYGMGNVAFALYGAGVLVLCAALAHGLRRRGAPRLAVAVVAIVAVVALGVDVLPAWGADFGGPLALVPALGILIIAVSGLRMSVRNLAVVAFAAVLVVGVVSWLDWLRPPAQRAHPGRFVQSLIDGGAWPIISRKFLANIELGLAMPVLFAIVTAALVPFIVLAFRPGLFGTGALARLCREAPLLRTGLIAIVVMVVIGFLTNDSGIAIPPVAAIFVVPGMIAATAHFRTIEERRKPVKRRSDRHLL</sequence>
<feature type="transmembrane region" description="Helical" evidence="1">
    <location>
        <begin position="570"/>
        <end position="587"/>
    </location>
</feature>
<feature type="transmembrane region" description="Helical" evidence="1">
    <location>
        <begin position="484"/>
        <end position="506"/>
    </location>
</feature>
<feature type="transmembrane region" description="Helical" evidence="1">
    <location>
        <begin position="412"/>
        <end position="435"/>
    </location>
</feature>
<feature type="transmembrane region" description="Helical" evidence="1">
    <location>
        <begin position="518"/>
        <end position="539"/>
    </location>
</feature>
<comment type="caution">
    <text evidence="2">The sequence shown here is derived from an EMBL/GenBank/DDBJ whole genome shotgun (WGS) entry which is preliminary data.</text>
</comment>
<reference evidence="3" key="1">
    <citation type="submission" date="2013-08" db="EMBL/GenBank/DDBJ databases">
        <title>Intrasporangium oryzae NRRL B-24470.</title>
        <authorList>
            <person name="Liu H."/>
            <person name="Wang G."/>
        </authorList>
    </citation>
    <scope>NUCLEOTIDE SEQUENCE [LARGE SCALE GENOMIC DNA]</scope>
    <source>
        <strain evidence="3">Q5-1</strain>
    </source>
</reference>
<feature type="transmembrane region" description="Helical" evidence="1">
    <location>
        <begin position="691"/>
        <end position="714"/>
    </location>
</feature>
<dbReference type="OrthoDB" id="3264110at2"/>
<evidence type="ECO:0000256" key="1">
    <source>
        <dbReference type="SAM" id="Phobius"/>
    </source>
</evidence>
<dbReference type="RefSeq" id="WP_051518437.1">
    <property type="nucleotide sequence ID" value="NZ_AWQS01000070.1"/>
</dbReference>
<dbReference type="PATRIC" id="fig|584657.3.peg.2066"/>
<protein>
    <submittedName>
        <fullName evidence="2">Uncharacterized protein</fullName>
    </submittedName>
</protein>
<feature type="transmembrane region" description="Helical" evidence="1">
    <location>
        <begin position="667"/>
        <end position="685"/>
    </location>
</feature>
<keyword evidence="1" id="KW-1133">Transmembrane helix</keyword>
<dbReference type="AlphaFoldDB" id="W9GLQ2"/>
<feature type="transmembrane region" description="Helical" evidence="1">
    <location>
        <begin position="379"/>
        <end position="400"/>
    </location>
</feature>
<keyword evidence="1" id="KW-0472">Membrane</keyword>
<name>W9GLQ2_9MICO</name>
<keyword evidence="1" id="KW-0812">Transmembrane</keyword>
<feature type="transmembrane region" description="Helical" evidence="1">
    <location>
        <begin position="627"/>
        <end position="646"/>
    </location>
</feature>
<accession>W9GLQ2</accession>
<proteinExistence type="predicted"/>
<dbReference type="EMBL" id="AWQS01000070">
    <property type="protein sequence ID" value="EWT06022.1"/>
    <property type="molecule type" value="Genomic_DNA"/>
</dbReference>
<feature type="transmembrane region" description="Helical" evidence="1">
    <location>
        <begin position="447"/>
        <end position="464"/>
    </location>
</feature>
<feature type="transmembrane region" description="Helical" evidence="1">
    <location>
        <begin position="545"/>
        <end position="563"/>
    </location>
</feature>
<feature type="transmembrane region" description="Helical" evidence="1">
    <location>
        <begin position="346"/>
        <end position="367"/>
    </location>
</feature>
<evidence type="ECO:0000313" key="2">
    <source>
        <dbReference type="EMBL" id="EWT06022.1"/>
    </source>
</evidence>
<organism evidence="2 3">
    <name type="scientific">Intrasporangium chromatireducens Q5-1</name>
    <dbReference type="NCBI Taxonomy" id="584657"/>
    <lineage>
        <taxon>Bacteria</taxon>
        <taxon>Bacillati</taxon>
        <taxon>Actinomycetota</taxon>
        <taxon>Actinomycetes</taxon>
        <taxon>Micrococcales</taxon>
        <taxon>Intrasporangiaceae</taxon>
        <taxon>Intrasporangium</taxon>
    </lineage>
</organism>
<keyword evidence="3" id="KW-1185">Reference proteome</keyword>